<protein>
    <submittedName>
        <fullName evidence="3">Uncharacterized protein</fullName>
    </submittedName>
</protein>
<feature type="coiled-coil region" evidence="1">
    <location>
        <begin position="41"/>
        <end position="68"/>
    </location>
</feature>
<reference evidence="3" key="1">
    <citation type="submission" date="2021-01" db="EMBL/GenBank/DDBJ databases">
        <authorList>
            <person name="Zahm M."/>
            <person name="Roques C."/>
            <person name="Cabau C."/>
            <person name="Klopp C."/>
            <person name="Donnadieu C."/>
            <person name="Jouanno E."/>
            <person name="Lampietro C."/>
            <person name="Louis A."/>
            <person name="Herpin A."/>
            <person name="Echchiki A."/>
            <person name="Berthelot C."/>
            <person name="Parey E."/>
            <person name="Roest-Crollius H."/>
            <person name="Braasch I."/>
            <person name="Postlethwait J."/>
            <person name="Bobe J."/>
            <person name="Montfort J."/>
            <person name="Bouchez O."/>
            <person name="Begum T."/>
            <person name="Mejri S."/>
            <person name="Adams A."/>
            <person name="Chen W.-J."/>
            <person name="Guiguen Y."/>
        </authorList>
    </citation>
    <scope>NUCLEOTIDE SEQUENCE</scope>
    <source>
        <tissue evidence="3">Blood</tissue>
    </source>
</reference>
<proteinExistence type="predicted"/>
<dbReference type="Proteomes" id="UP000829720">
    <property type="component" value="Unassembled WGS sequence"/>
</dbReference>
<dbReference type="OrthoDB" id="8910968at2759"/>
<sequence length="523" mass="57719">MSNGVAFQTQIASIMEVLAKAAVSEISKLMEEGSVVLHLEVSRSHEEIDGLRKKLQRMESELRTAREAAAARDSRSVGIQVDDQFVGAGTGDVEGDAEAGESPPFEQRLCEEEHDAKTHNTLPAFGFTVKAEQEEEHVAQRLSQTGCEHSAGRLNNLGSDQTENQALKKKLQLMEHELRLARGLSRPSADSTFEQDWSFSLWRDGAPTPVEKSAGMEEARPESLLIKQERLEEDVCYSEPQPTPAGEEQVTEPTPAGHAEEQVAQPTPVEEEKKQETGPTPAGDPEELREQHRCGHSDEELSGLEFVVKAEQEEEHVAQRLSQTGCEHSAGRLNNLGPEYVMYERDSQLWTSLTQGDSDIETADPVCSNATEQYSQSLSVHSELQHTPATVEGSGNTVSSFGASYVEAFDKMSEKQSVCSEELRSEAIHTQQGQYRERLVHRVERENQTLLPQQQQHGPSVKQMRGSESTGQPHSGSQYESGSLSSAAFSMVEELGQQWVSGTEENCESDFMVEGLWNVDPAL</sequence>
<feature type="compositionally biased region" description="Basic and acidic residues" evidence="2">
    <location>
        <begin position="286"/>
        <end position="299"/>
    </location>
</feature>
<name>A0A8T3E2S3_9TELE</name>
<keyword evidence="1" id="KW-0175">Coiled coil</keyword>
<evidence type="ECO:0000256" key="1">
    <source>
        <dbReference type="SAM" id="Coils"/>
    </source>
</evidence>
<keyword evidence="4" id="KW-1185">Reference proteome</keyword>
<evidence type="ECO:0000313" key="3">
    <source>
        <dbReference type="EMBL" id="KAI1901208.1"/>
    </source>
</evidence>
<feature type="region of interest" description="Disordered" evidence="2">
    <location>
        <begin position="449"/>
        <end position="484"/>
    </location>
</feature>
<evidence type="ECO:0000313" key="4">
    <source>
        <dbReference type="Proteomes" id="UP000829720"/>
    </source>
</evidence>
<evidence type="ECO:0000256" key="2">
    <source>
        <dbReference type="SAM" id="MobiDB-lite"/>
    </source>
</evidence>
<feature type="compositionally biased region" description="Low complexity" evidence="2">
    <location>
        <begin position="475"/>
        <end position="484"/>
    </location>
</feature>
<feature type="region of interest" description="Disordered" evidence="2">
    <location>
        <begin position="234"/>
        <end position="300"/>
    </location>
</feature>
<comment type="caution">
    <text evidence="3">The sequence shown here is derived from an EMBL/GenBank/DDBJ whole genome shotgun (WGS) entry which is preliminary data.</text>
</comment>
<feature type="compositionally biased region" description="Polar residues" evidence="2">
    <location>
        <begin position="449"/>
        <end position="458"/>
    </location>
</feature>
<dbReference type="AlphaFoldDB" id="A0A8T3E2S3"/>
<organism evidence="3 4">
    <name type="scientific">Albula goreensis</name>
    <dbReference type="NCBI Taxonomy" id="1534307"/>
    <lineage>
        <taxon>Eukaryota</taxon>
        <taxon>Metazoa</taxon>
        <taxon>Chordata</taxon>
        <taxon>Craniata</taxon>
        <taxon>Vertebrata</taxon>
        <taxon>Euteleostomi</taxon>
        <taxon>Actinopterygii</taxon>
        <taxon>Neopterygii</taxon>
        <taxon>Teleostei</taxon>
        <taxon>Albuliformes</taxon>
        <taxon>Albulidae</taxon>
        <taxon>Albula</taxon>
    </lineage>
</organism>
<accession>A0A8T3E2S3</accession>
<dbReference type="EMBL" id="JAERUA010000003">
    <property type="protein sequence ID" value="KAI1901208.1"/>
    <property type="molecule type" value="Genomic_DNA"/>
</dbReference>
<gene>
    <name evidence="3" type="ORF">AGOR_G00031930</name>
</gene>